<evidence type="ECO:0000313" key="2">
    <source>
        <dbReference type="EMBL" id="QEG37108.1"/>
    </source>
</evidence>
<accession>A0A5B9QDR8</accession>
<dbReference type="PANTHER" id="PTHR43679:SF2">
    <property type="entry name" value="OCTANOYL-[GCVH]:PROTEIN N-OCTANOYLTRANSFERASE"/>
    <property type="match status" value="1"/>
</dbReference>
<dbReference type="EMBL" id="CP042913">
    <property type="protein sequence ID" value="QEG37108.1"/>
    <property type="molecule type" value="Genomic_DNA"/>
</dbReference>
<dbReference type="InterPro" id="IPR050664">
    <property type="entry name" value="Octanoyltrans_LipM/LipL"/>
</dbReference>
<gene>
    <name evidence="2" type="primary">lipM</name>
    <name evidence="2" type="ORF">Pr1d_44480</name>
</gene>
<dbReference type="PANTHER" id="PTHR43679">
    <property type="entry name" value="OCTANOYLTRANSFERASE LIPM-RELATED"/>
    <property type="match status" value="1"/>
</dbReference>
<evidence type="ECO:0000313" key="3">
    <source>
        <dbReference type="Proteomes" id="UP000323917"/>
    </source>
</evidence>
<protein>
    <submittedName>
        <fullName evidence="2">Octanoyltransferase LipM</fullName>
        <ecNumber evidence="2">2.3.1.181</ecNumber>
    </submittedName>
</protein>
<keyword evidence="2" id="KW-0012">Acyltransferase</keyword>
<proteinExistence type="predicted"/>
<dbReference type="Gene3D" id="3.30.930.10">
    <property type="entry name" value="Bira Bifunctional Protein, Domain 2"/>
    <property type="match status" value="1"/>
</dbReference>
<evidence type="ECO:0000259" key="1">
    <source>
        <dbReference type="PROSITE" id="PS51733"/>
    </source>
</evidence>
<dbReference type="Proteomes" id="UP000323917">
    <property type="component" value="Chromosome"/>
</dbReference>
<feature type="domain" description="BPL/LPL catalytic" evidence="1">
    <location>
        <begin position="33"/>
        <end position="236"/>
    </location>
</feature>
<dbReference type="KEGG" id="bgok:Pr1d_44480"/>
<dbReference type="PROSITE" id="PS51733">
    <property type="entry name" value="BPL_LPL_CATALYTIC"/>
    <property type="match status" value="1"/>
</dbReference>
<dbReference type="InterPro" id="IPR004143">
    <property type="entry name" value="BPL_LPL_catalytic"/>
</dbReference>
<dbReference type="EC" id="2.3.1.181" evidence="2"/>
<name>A0A5B9QDR8_9BACT</name>
<keyword evidence="3" id="KW-1185">Reference proteome</keyword>
<dbReference type="OrthoDB" id="9774653at2"/>
<sequence length="262" mass="29033">MSDAHPGQLILDPPGDGAWNMAVDEALLHLAAEEGIATLRFYQWQEPTLSLGYFQQFSDRHQHPASLSATVVRRQSGGGAILHDQELTYSISLPATHPFAKNAQSLYDSVHTILVSILKRHLSNASQIRLWEKAITLGEDEPFLCFQRRALGDIVLDTSLATSQQVATHKIVGSAQRRNRGAVLQHGSILLDNSPHSPELPGVNDLCGSTLSAIGLTEELRDILPPALALSCLHVEINRKVHTLAERWYNEKYGRAQWTTRR</sequence>
<dbReference type="InterPro" id="IPR045864">
    <property type="entry name" value="aa-tRNA-synth_II/BPL/LPL"/>
</dbReference>
<keyword evidence="2" id="KW-0808">Transferase</keyword>
<dbReference type="SUPFAM" id="SSF55681">
    <property type="entry name" value="Class II aaRS and biotin synthetases"/>
    <property type="match status" value="1"/>
</dbReference>
<reference evidence="2 3" key="1">
    <citation type="submission" date="2019-08" db="EMBL/GenBank/DDBJ databases">
        <title>Deep-cultivation of Planctomycetes and their phenomic and genomic characterization uncovers novel biology.</title>
        <authorList>
            <person name="Wiegand S."/>
            <person name="Jogler M."/>
            <person name="Boedeker C."/>
            <person name="Pinto D."/>
            <person name="Vollmers J."/>
            <person name="Rivas-Marin E."/>
            <person name="Kohn T."/>
            <person name="Peeters S.H."/>
            <person name="Heuer A."/>
            <person name="Rast P."/>
            <person name="Oberbeckmann S."/>
            <person name="Bunk B."/>
            <person name="Jeske O."/>
            <person name="Meyerdierks A."/>
            <person name="Storesund J.E."/>
            <person name="Kallscheuer N."/>
            <person name="Luecker S."/>
            <person name="Lage O.M."/>
            <person name="Pohl T."/>
            <person name="Merkel B.J."/>
            <person name="Hornburger P."/>
            <person name="Mueller R.-W."/>
            <person name="Bruemmer F."/>
            <person name="Labrenz M."/>
            <person name="Spormann A.M."/>
            <person name="Op den Camp H."/>
            <person name="Overmann J."/>
            <person name="Amann R."/>
            <person name="Jetten M.S.M."/>
            <person name="Mascher T."/>
            <person name="Medema M.H."/>
            <person name="Devos D.P."/>
            <person name="Kaster A.-K."/>
            <person name="Ovreas L."/>
            <person name="Rohde M."/>
            <person name="Galperin M.Y."/>
            <person name="Jogler C."/>
        </authorList>
    </citation>
    <scope>NUCLEOTIDE SEQUENCE [LARGE SCALE GENOMIC DNA]</scope>
    <source>
        <strain evidence="2 3">Pr1d</strain>
    </source>
</reference>
<dbReference type="AlphaFoldDB" id="A0A5B9QDR8"/>
<dbReference type="RefSeq" id="WP_148075382.1">
    <property type="nucleotide sequence ID" value="NZ_CP042913.1"/>
</dbReference>
<dbReference type="Pfam" id="PF21948">
    <property type="entry name" value="LplA-B_cat"/>
    <property type="match status" value="1"/>
</dbReference>
<dbReference type="GO" id="GO:0033819">
    <property type="term" value="F:lipoyl(octanoyl) transferase activity"/>
    <property type="evidence" value="ECO:0007669"/>
    <property type="project" value="UniProtKB-EC"/>
</dbReference>
<organism evidence="2 3">
    <name type="scientific">Bythopirellula goksoeyrii</name>
    <dbReference type="NCBI Taxonomy" id="1400387"/>
    <lineage>
        <taxon>Bacteria</taxon>
        <taxon>Pseudomonadati</taxon>
        <taxon>Planctomycetota</taxon>
        <taxon>Planctomycetia</taxon>
        <taxon>Pirellulales</taxon>
        <taxon>Lacipirellulaceae</taxon>
        <taxon>Bythopirellula</taxon>
    </lineage>
</organism>